<name>A0ABQ6PUJ1_9BACT</name>
<dbReference type="SUPFAM" id="SSF47598">
    <property type="entry name" value="Ribbon-helix-helix"/>
    <property type="match status" value="1"/>
</dbReference>
<evidence type="ECO:0000313" key="4">
    <source>
        <dbReference type="Proteomes" id="UP001338309"/>
    </source>
</evidence>
<evidence type="ECO:0000256" key="2">
    <source>
        <dbReference type="ARBA" id="ARBA00022649"/>
    </source>
</evidence>
<dbReference type="Gene3D" id="6.10.10.120">
    <property type="entry name" value="Antitoxin ParD1-like"/>
    <property type="match status" value="1"/>
</dbReference>
<keyword evidence="4" id="KW-1185">Reference proteome</keyword>
<dbReference type="Pfam" id="PF03693">
    <property type="entry name" value="ParD_antitoxin"/>
    <property type="match status" value="1"/>
</dbReference>
<evidence type="ECO:0000256" key="1">
    <source>
        <dbReference type="ARBA" id="ARBA00008580"/>
    </source>
</evidence>
<dbReference type="InterPro" id="IPR022789">
    <property type="entry name" value="ParD"/>
</dbReference>
<proteinExistence type="inferred from homology"/>
<dbReference type="InterPro" id="IPR010985">
    <property type="entry name" value="Ribbon_hlx_hlx"/>
</dbReference>
<dbReference type="PANTHER" id="PTHR36582">
    <property type="entry name" value="ANTITOXIN PARD"/>
    <property type="match status" value="1"/>
</dbReference>
<organism evidence="3 4">
    <name type="scientific">Algoriphagus confluentis</name>
    <dbReference type="NCBI Taxonomy" id="1697556"/>
    <lineage>
        <taxon>Bacteria</taxon>
        <taxon>Pseudomonadati</taxon>
        <taxon>Bacteroidota</taxon>
        <taxon>Cytophagia</taxon>
        <taxon>Cytophagales</taxon>
        <taxon>Cyclobacteriaceae</taxon>
        <taxon>Algoriphagus</taxon>
    </lineage>
</organism>
<comment type="caution">
    <text evidence="3">The sequence shown here is derived from an EMBL/GenBank/DDBJ whole genome shotgun (WGS) entry which is preliminary data.</text>
</comment>
<sequence length="94" mass="10871">MNIGVSKGDMAVIRKTVTFTDQQDRWIKAQIEEGDFTNESEYLRHLIRQDQERKTKLKELKIAIQEGLDSGVSNKSFTEIMREVEVKLKSDGKL</sequence>
<dbReference type="NCBIfam" id="TIGR02606">
    <property type="entry name" value="antidote_CC2985"/>
    <property type="match status" value="1"/>
</dbReference>
<accession>A0ABQ6PUJ1</accession>
<dbReference type="RefSeq" id="WP_338225582.1">
    <property type="nucleotide sequence ID" value="NZ_BTPD01000012.1"/>
</dbReference>
<dbReference type="Proteomes" id="UP001338309">
    <property type="component" value="Unassembled WGS sequence"/>
</dbReference>
<dbReference type="InterPro" id="IPR038296">
    <property type="entry name" value="ParD_sf"/>
</dbReference>
<evidence type="ECO:0000313" key="3">
    <source>
        <dbReference type="EMBL" id="GMQ30878.1"/>
    </source>
</evidence>
<keyword evidence="2" id="KW-1277">Toxin-antitoxin system</keyword>
<comment type="similarity">
    <text evidence="1">Belongs to the ParD antitoxin family.</text>
</comment>
<dbReference type="EMBL" id="BTPD01000012">
    <property type="protein sequence ID" value="GMQ30878.1"/>
    <property type="molecule type" value="Genomic_DNA"/>
</dbReference>
<dbReference type="PANTHER" id="PTHR36582:SF2">
    <property type="entry name" value="ANTITOXIN PARD"/>
    <property type="match status" value="1"/>
</dbReference>
<protein>
    <submittedName>
        <fullName evidence="3">Type II toxin-antitoxin system ParD family antitoxin</fullName>
    </submittedName>
</protein>
<reference evidence="3 4" key="1">
    <citation type="submission" date="2023-08" db="EMBL/GenBank/DDBJ databases">
        <title>Draft genome sequence of Algoriphagus confluentis.</title>
        <authorList>
            <person name="Takatani N."/>
            <person name="Hosokawa M."/>
            <person name="Sawabe T."/>
        </authorList>
    </citation>
    <scope>NUCLEOTIDE SEQUENCE [LARGE SCALE GENOMIC DNA]</scope>
    <source>
        <strain evidence="3 4">NBRC 111222</strain>
    </source>
</reference>
<gene>
    <name evidence="3" type="ORF">Aconfl_35210</name>
</gene>